<sequence length="125" mass="14294">MKKLEVEKIIVEKDQYTAIMQEEIDKELAKTLQAGGRMLVDSDGLAFVYILEDESSFYYVAFSQATWPQLHEVLSQSASLTLRLNNDITIELVSIVEELSFLTENIEGNSNYGEEMEKAVQEFFN</sequence>
<accession>A0A0B0ID99</accession>
<dbReference type="HAMAP" id="MF_01861">
    <property type="entry name" value="UPF0738"/>
    <property type="match status" value="1"/>
</dbReference>
<dbReference type="eggNOG" id="ENOG5032YMN">
    <property type="taxonomic scope" value="Bacteria"/>
</dbReference>
<evidence type="ECO:0000313" key="3">
    <source>
        <dbReference type="Proteomes" id="UP000030832"/>
    </source>
</evidence>
<proteinExistence type="inferred from homology"/>
<dbReference type="InterPro" id="IPR020908">
    <property type="entry name" value="UPF0738"/>
</dbReference>
<comment type="similarity">
    <text evidence="1">Belongs to the UPF0738 family.</text>
</comment>
<organism evidence="2 3">
    <name type="scientific">Halalkalibacter okhensis</name>
    <dbReference type="NCBI Taxonomy" id="333138"/>
    <lineage>
        <taxon>Bacteria</taxon>
        <taxon>Bacillati</taxon>
        <taxon>Bacillota</taxon>
        <taxon>Bacilli</taxon>
        <taxon>Bacillales</taxon>
        <taxon>Bacillaceae</taxon>
        <taxon>Halalkalibacter</taxon>
    </lineage>
</organism>
<evidence type="ECO:0000256" key="1">
    <source>
        <dbReference type="HAMAP-Rule" id="MF_01861"/>
    </source>
</evidence>
<dbReference type="EMBL" id="JRJU01000029">
    <property type="protein sequence ID" value="KHF38832.1"/>
    <property type="molecule type" value="Genomic_DNA"/>
</dbReference>
<dbReference type="Pfam" id="PF19785">
    <property type="entry name" value="UPF0738"/>
    <property type="match status" value="1"/>
</dbReference>
<keyword evidence="3" id="KW-1185">Reference proteome</keyword>
<dbReference type="AlphaFoldDB" id="A0A0B0ID99"/>
<reference evidence="2 3" key="1">
    <citation type="submission" date="2014-09" db="EMBL/GenBank/DDBJ databases">
        <title>Genome sequencing and annotation of Bacillus Okhensis strain Kh10-101T.</title>
        <authorList>
            <person name="Prakash J.S."/>
        </authorList>
    </citation>
    <scope>NUCLEOTIDE SEQUENCE [LARGE SCALE GENOMIC DNA]</scope>
    <source>
        <strain evidence="3">Kh10-101T</strain>
    </source>
</reference>
<evidence type="ECO:0000313" key="2">
    <source>
        <dbReference type="EMBL" id="KHF38832.1"/>
    </source>
</evidence>
<protein>
    <recommendedName>
        <fullName evidence="1">UPF0738 protein LQ50_19070</fullName>
    </recommendedName>
</protein>
<dbReference type="Proteomes" id="UP000030832">
    <property type="component" value="Unassembled WGS sequence"/>
</dbReference>
<comment type="caution">
    <text evidence="2">The sequence shown here is derived from an EMBL/GenBank/DDBJ whole genome shotgun (WGS) entry which is preliminary data.</text>
</comment>
<name>A0A0B0ID99_9BACI</name>
<dbReference type="RefSeq" id="WP_034631842.1">
    <property type="nucleotide sequence ID" value="NZ_JRJU01000029.1"/>
</dbReference>
<dbReference type="STRING" id="333138.LQ50_19070"/>
<gene>
    <name evidence="2" type="ORF">LQ50_19070</name>
</gene>
<dbReference type="OrthoDB" id="2966478at2"/>